<dbReference type="Pfam" id="PF03837">
    <property type="entry name" value="RecT"/>
    <property type="match status" value="1"/>
</dbReference>
<dbReference type="InterPro" id="IPR010183">
    <property type="entry name" value="Phage_lambda_Bet"/>
</dbReference>
<dbReference type="EMBL" id="OY288114">
    <property type="protein sequence ID" value="CAJ0889134.1"/>
    <property type="molecule type" value="Genomic_DNA"/>
</dbReference>
<dbReference type="GO" id="GO:0003677">
    <property type="term" value="F:DNA binding"/>
    <property type="evidence" value="ECO:0007669"/>
    <property type="project" value="InterPro"/>
</dbReference>
<evidence type="ECO:0008006" key="2">
    <source>
        <dbReference type="Google" id="ProtNLM"/>
    </source>
</evidence>
<protein>
    <recommendedName>
        <fullName evidence="2">Phage recombination protein Bet</fullName>
    </recommendedName>
</protein>
<sequence>MAGAIIPISKAATVAYSDRDLALIRRTVAADTNNDEFNLFIHMARHFGLDPLRKQIYAFVFSKDDAKKRRMSVIVGIDGLRTIAARAGDYRPDEDEPEYEVNTEQKGETNPLGLVKATVRVWKHAYGDWHRITGSAYWEELAPIKEEWAWSDATRRKQPTGKRILDPRSNWAKMPRVMLAKCAEAIALRKGWPDDLSNVYETSEIDRARMIDLLPSEAAEQGAAAERLQKLGLQKDTIPLTFDEQGTIEFVPLGQAADRCMAFLLEKRDEPSLIRQWATRNRLGLREFWAKAPNDALAVKKEIEKATA</sequence>
<organism evidence="1">
    <name type="scientific">freshwater sediment metagenome</name>
    <dbReference type="NCBI Taxonomy" id="556182"/>
    <lineage>
        <taxon>unclassified sequences</taxon>
        <taxon>metagenomes</taxon>
        <taxon>ecological metagenomes</taxon>
    </lineage>
</organism>
<reference evidence="1" key="1">
    <citation type="submission" date="2023-07" db="EMBL/GenBank/DDBJ databases">
        <authorList>
            <person name="Pelsma A.J. K."/>
        </authorList>
    </citation>
    <scope>NUCLEOTIDE SEQUENCE</scope>
</reference>
<dbReference type="NCBIfam" id="TIGR01913">
    <property type="entry name" value="bet_lambda"/>
    <property type="match status" value="1"/>
</dbReference>
<gene>
    <name evidence="1" type="ORF">AMST5_03937</name>
</gene>
<evidence type="ECO:0000313" key="1">
    <source>
        <dbReference type="EMBL" id="CAJ0889134.1"/>
    </source>
</evidence>
<dbReference type="GO" id="GO:0006310">
    <property type="term" value="P:DNA recombination"/>
    <property type="evidence" value="ECO:0007669"/>
    <property type="project" value="InterPro"/>
</dbReference>
<dbReference type="InterPro" id="IPR018330">
    <property type="entry name" value="RecT_fam"/>
</dbReference>
<name>A0AA48M2T7_9ZZZZ</name>
<proteinExistence type="predicted"/>
<dbReference type="AlphaFoldDB" id="A0AA48M2T7"/>
<accession>A0AA48M2T7</accession>